<dbReference type="Proteomes" id="UP000560658">
    <property type="component" value="Unassembled WGS sequence"/>
</dbReference>
<keyword evidence="3" id="KW-0808">Transferase</keyword>
<evidence type="ECO:0000256" key="3">
    <source>
        <dbReference type="ARBA" id="ARBA00022679"/>
    </source>
</evidence>
<evidence type="ECO:0000256" key="1">
    <source>
        <dbReference type="ARBA" id="ARBA00011900"/>
    </source>
</evidence>
<organism evidence="7 8">
    <name type="scientific">Bacteroides reticulotermitis</name>
    <dbReference type="NCBI Taxonomy" id="1133319"/>
    <lineage>
        <taxon>Bacteria</taxon>
        <taxon>Pseudomonadati</taxon>
        <taxon>Bacteroidota</taxon>
        <taxon>Bacteroidia</taxon>
        <taxon>Bacteroidales</taxon>
        <taxon>Bacteroidaceae</taxon>
        <taxon>Bacteroides</taxon>
    </lineage>
</organism>
<accession>A0A840D1X6</accession>
<gene>
    <name evidence="7" type="ORF">GGR06_000540</name>
</gene>
<evidence type="ECO:0000256" key="5">
    <source>
        <dbReference type="ARBA" id="ARBA00047942"/>
    </source>
</evidence>
<dbReference type="InterPro" id="IPR050953">
    <property type="entry name" value="N4_N6_ade-DNA_methylase"/>
</dbReference>
<feature type="domain" description="Type II methyltransferase M.TaqI-like" evidence="6">
    <location>
        <begin position="503"/>
        <end position="758"/>
    </location>
</feature>
<evidence type="ECO:0000313" key="8">
    <source>
        <dbReference type="Proteomes" id="UP000560658"/>
    </source>
</evidence>
<dbReference type="EC" id="2.1.1.72" evidence="1"/>
<dbReference type="PROSITE" id="PS00092">
    <property type="entry name" value="N6_MTASE"/>
    <property type="match status" value="1"/>
</dbReference>
<dbReference type="InterPro" id="IPR011639">
    <property type="entry name" value="MethylTrfase_TaqI-like_dom"/>
</dbReference>
<keyword evidence="2" id="KW-0489">Methyltransferase</keyword>
<dbReference type="EMBL" id="JACIER010000002">
    <property type="protein sequence ID" value="MBB4042775.1"/>
    <property type="molecule type" value="Genomic_DNA"/>
</dbReference>
<dbReference type="PANTHER" id="PTHR33841">
    <property type="entry name" value="DNA METHYLTRANSFERASE YEEA-RELATED"/>
    <property type="match status" value="1"/>
</dbReference>
<name>A0A840D1X6_9BACE</name>
<dbReference type="Pfam" id="PF07669">
    <property type="entry name" value="Eco57I"/>
    <property type="match status" value="1"/>
</dbReference>
<dbReference type="GO" id="GO:0009007">
    <property type="term" value="F:site-specific DNA-methyltransferase (adenine-specific) activity"/>
    <property type="evidence" value="ECO:0007669"/>
    <property type="project" value="UniProtKB-EC"/>
</dbReference>
<dbReference type="InterPro" id="IPR029063">
    <property type="entry name" value="SAM-dependent_MTases_sf"/>
</dbReference>
<dbReference type="GO" id="GO:0006304">
    <property type="term" value="P:DNA modification"/>
    <property type="evidence" value="ECO:0007669"/>
    <property type="project" value="InterPro"/>
</dbReference>
<sequence length="888" mass="101665">MEFKEYFQKPYQGGESFLQEVVFPIFGQDNFDDGFNASLLEENSELAAVAASTGITSVCRVGTIQVEFNPIDIYDITVTGHVQMVRNRVAIQQLVRRIMNTYSSAFMIFHYEDTLSWDWRFTFCSKRGSNDETTDSKRYTFLLGPNQSCRTASENFGKLLQKHGDIELKDIEAAFDVEALSKEFFGKYKQHYQRFVDYMCDDSNGMRQDFIDTSFDKSGMADEIIRDREEKPIRDYVKKLLGRIVFLHFLQKKGWMGVPKNKQWGEGDTNFMKHLFEKSSNEQKANFLDEVLEPLFTDALDSDRKDNKYLFDTGVSFEYGSVVKIPYLNGGLFERDLLDEPTSQFPAKYFADLFEFFYQYNFTIDENDPNDAQVGVDPEMLGRIFENLLEDNKDKGAFYTPKEIVQYMCRQSLTAYLQTDITDEQTKTAIDKFVNTYDVAEIGGADSELAMMLDNRLKNVKICDPAIGSGAFPMGLLKELFLCRGAIECFGDAADIKRHIIQHNIYGVDIERGAVDIARLRFWLSLIVEEEIPHSLPNLDYKIMQGNSLLESFMGYDLSTLTESAQTIAKKNRGQVSLMFDETDTKRNIQLYLKQYFSESDHSAKAKIRKNIEYAVKEHIKICSGYIPSVVEAVDNLNIPNDKFFLWHTYFSDVFNQPNDCNGFDIVIGNPPYIQLQNNGGEIAALYENSNFEVFARTGDIYCLFYERGWQLLKPNGHLCYITSNKWMRAGYGEKTRAFFAKKTDPKLLIDFSGVKIFENATVDSNILLFSKSKNEYKTICAVTNKQAKNSIKNLSVFVQQQGVECDFAGSAPWVILSPIEQSIKQKIEAVGTPLKDWDINIYRGVLTGYNEAFIISTEKRDEILANCQSEDERTKTAHFSTSITSAI</sequence>
<comment type="catalytic activity">
    <reaction evidence="5">
        <text>a 2'-deoxyadenosine in DNA + S-adenosyl-L-methionine = an N(6)-methyl-2'-deoxyadenosine in DNA + S-adenosyl-L-homocysteine + H(+)</text>
        <dbReference type="Rhea" id="RHEA:15197"/>
        <dbReference type="Rhea" id="RHEA-COMP:12418"/>
        <dbReference type="Rhea" id="RHEA-COMP:12419"/>
        <dbReference type="ChEBI" id="CHEBI:15378"/>
        <dbReference type="ChEBI" id="CHEBI:57856"/>
        <dbReference type="ChEBI" id="CHEBI:59789"/>
        <dbReference type="ChEBI" id="CHEBI:90615"/>
        <dbReference type="ChEBI" id="CHEBI:90616"/>
        <dbReference type="EC" id="2.1.1.72"/>
    </reaction>
</comment>
<dbReference type="InterPro" id="IPR002052">
    <property type="entry name" value="DNA_methylase_N6_adenine_CS"/>
</dbReference>
<evidence type="ECO:0000259" key="6">
    <source>
        <dbReference type="Pfam" id="PF07669"/>
    </source>
</evidence>
<comment type="caution">
    <text evidence="7">The sequence shown here is derived from an EMBL/GenBank/DDBJ whole genome shotgun (WGS) entry which is preliminary data.</text>
</comment>
<dbReference type="AlphaFoldDB" id="A0A840D1X6"/>
<dbReference type="SUPFAM" id="SSF53335">
    <property type="entry name" value="S-adenosyl-L-methionine-dependent methyltransferases"/>
    <property type="match status" value="1"/>
</dbReference>
<keyword evidence="8" id="KW-1185">Reference proteome</keyword>
<proteinExistence type="predicted"/>
<evidence type="ECO:0000313" key="7">
    <source>
        <dbReference type="EMBL" id="MBB4042775.1"/>
    </source>
</evidence>
<dbReference type="GO" id="GO:0032259">
    <property type="term" value="P:methylation"/>
    <property type="evidence" value="ECO:0007669"/>
    <property type="project" value="UniProtKB-KW"/>
</dbReference>
<reference evidence="7" key="1">
    <citation type="submission" date="2020-08" db="EMBL/GenBank/DDBJ databases">
        <title>Genomic Encyclopedia of Type Strains, Phase IV (KMG-IV): sequencing the most valuable type-strain genomes for metagenomic binning, comparative biology and taxonomic classification.</title>
        <authorList>
            <person name="Goeker M."/>
        </authorList>
    </citation>
    <scope>NUCLEOTIDE SEQUENCE [LARGE SCALE GENOMIC DNA]</scope>
    <source>
        <strain evidence="7">DSM 105720</strain>
    </source>
</reference>
<dbReference type="PRINTS" id="PR00507">
    <property type="entry name" value="N12N6MTFRASE"/>
</dbReference>
<protein>
    <recommendedName>
        <fullName evidence="1">site-specific DNA-methyltransferase (adenine-specific)</fullName>
        <ecNumber evidence="1">2.1.1.72</ecNumber>
    </recommendedName>
</protein>
<dbReference type="RefSeq" id="WP_052517240.1">
    <property type="nucleotide sequence ID" value="NZ_JACIER010000002.1"/>
</dbReference>
<dbReference type="PANTHER" id="PTHR33841:SF1">
    <property type="entry name" value="DNA METHYLTRANSFERASE A"/>
    <property type="match status" value="1"/>
</dbReference>
<evidence type="ECO:0000256" key="2">
    <source>
        <dbReference type="ARBA" id="ARBA00022603"/>
    </source>
</evidence>
<evidence type="ECO:0000256" key="4">
    <source>
        <dbReference type="ARBA" id="ARBA00022691"/>
    </source>
</evidence>
<dbReference type="Gene3D" id="3.40.50.150">
    <property type="entry name" value="Vaccinia Virus protein VP39"/>
    <property type="match status" value="1"/>
</dbReference>
<keyword evidence="4" id="KW-0949">S-adenosyl-L-methionine</keyword>
<dbReference type="GO" id="GO:0003676">
    <property type="term" value="F:nucleic acid binding"/>
    <property type="evidence" value="ECO:0007669"/>
    <property type="project" value="InterPro"/>
</dbReference>